<dbReference type="STRING" id="1079859.SAMN04515674_11249"/>
<protein>
    <submittedName>
        <fullName evidence="3">YceI-like domain-containing protein</fullName>
    </submittedName>
</protein>
<dbReference type="AlphaFoldDB" id="A0A1I5WM24"/>
<name>A0A1I5WM24_9BACT</name>
<feature type="chain" id="PRO_5011676690" evidence="1">
    <location>
        <begin position="22"/>
        <end position="185"/>
    </location>
</feature>
<dbReference type="Gene3D" id="2.40.128.110">
    <property type="entry name" value="Lipid/polyisoprenoid-binding, YceI-like"/>
    <property type="match status" value="1"/>
</dbReference>
<dbReference type="RefSeq" id="WP_092018591.1">
    <property type="nucleotide sequence ID" value="NZ_FOXH01000012.1"/>
</dbReference>
<evidence type="ECO:0000313" key="4">
    <source>
        <dbReference type="Proteomes" id="UP000199306"/>
    </source>
</evidence>
<evidence type="ECO:0000256" key="1">
    <source>
        <dbReference type="SAM" id="SignalP"/>
    </source>
</evidence>
<dbReference type="Pfam" id="PF04264">
    <property type="entry name" value="YceI"/>
    <property type="match status" value="1"/>
</dbReference>
<dbReference type="Proteomes" id="UP000199306">
    <property type="component" value="Unassembled WGS sequence"/>
</dbReference>
<accession>A0A1I5WM24</accession>
<sequence length="185" mass="20574">MKKLYVILISTMLLISTQSFGQLYATQSGETSFFSSTPVEDISAVSKTVGCILNTSNGEVAVSMQMSSFDFPNNLMQEHFNESYIESDTYPTATFTGKILETINYTKNGSYPVTARGKFTVHGVTMDRDLKGVITVENQRITLTSNFDVKVADHKIEVPKLVFAKIAEVITVKNKYVLAPYVKKQ</sequence>
<dbReference type="InterPro" id="IPR036761">
    <property type="entry name" value="TTHA0802/YceI-like_sf"/>
</dbReference>
<organism evidence="3 4">
    <name type="scientific">Pseudarcicella hirudinis</name>
    <dbReference type="NCBI Taxonomy" id="1079859"/>
    <lineage>
        <taxon>Bacteria</taxon>
        <taxon>Pseudomonadati</taxon>
        <taxon>Bacteroidota</taxon>
        <taxon>Cytophagia</taxon>
        <taxon>Cytophagales</taxon>
        <taxon>Flectobacillaceae</taxon>
        <taxon>Pseudarcicella</taxon>
    </lineage>
</organism>
<dbReference type="OrthoDB" id="116832at2"/>
<gene>
    <name evidence="3" type="ORF">SAMN04515674_11249</name>
</gene>
<feature type="domain" description="Lipid/polyisoprenoid-binding YceI-like" evidence="2">
    <location>
        <begin position="54"/>
        <end position="173"/>
    </location>
</feature>
<evidence type="ECO:0000259" key="2">
    <source>
        <dbReference type="Pfam" id="PF04264"/>
    </source>
</evidence>
<evidence type="ECO:0000313" key="3">
    <source>
        <dbReference type="EMBL" id="SFQ20835.1"/>
    </source>
</evidence>
<reference evidence="3 4" key="1">
    <citation type="submission" date="2016-10" db="EMBL/GenBank/DDBJ databases">
        <authorList>
            <person name="de Groot N.N."/>
        </authorList>
    </citation>
    <scope>NUCLEOTIDE SEQUENCE [LARGE SCALE GENOMIC DNA]</scope>
    <source>
        <strain evidence="4">E92,LMG 26720,CCM 7988</strain>
    </source>
</reference>
<proteinExistence type="predicted"/>
<feature type="signal peptide" evidence="1">
    <location>
        <begin position="1"/>
        <end position="21"/>
    </location>
</feature>
<keyword evidence="4" id="KW-1185">Reference proteome</keyword>
<keyword evidence="1" id="KW-0732">Signal</keyword>
<dbReference type="EMBL" id="FOXH01000012">
    <property type="protein sequence ID" value="SFQ20835.1"/>
    <property type="molecule type" value="Genomic_DNA"/>
</dbReference>
<dbReference type="InterPro" id="IPR007372">
    <property type="entry name" value="Lipid/polyisoprenoid-bd_YceI"/>
</dbReference>
<dbReference type="SUPFAM" id="SSF101874">
    <property type="entry name" value="YceI-like"/>
    <property type="match status" value="1"/>
</dbReference>